<dbReference type="OrthoDB" id="2590398at2759"/>
<feature type="transmembrane region" description="Helical" evidence="1">
    <location>
        <begin position="574"/>
        <end position="597"/>
    </location>
</feature>
<proteinExistence type="predicted"/>
<feature type="transmembrane region" description="Helical" evidence="1">
    <location>
        <begin position="198"/>
        <end position="218"/>
    </location>
</feature>
<comment type="caution">
    <text evidence="2">The sequence shown here is derived from an EMBL/GenBank/DDBJ whole genome shotgun (WGS) entry which is preliminary data.</text>
</comment>
<keyword evidence="1" id="KW-1133">Transmembrane helix</keyword>
<dbReference type="Gene3D" id="3.90.550.10">
    <property type="entry name" value="Spore Coat Polysaccharide Biosynthesis Protein SpsA, Chain A"/>
    <property type="match status" value="1"/>
</dbReference>
<organism evidence="2 3">
    <name type="scientific">Penicillium vulpinum</name>
    <dbReference type="NCBI Taxonomy" id="29845"/>
    <lineage>
        <taxon>Eukaryota</taxon>
        <taxon>Fungi</taxon>
        <taxon>Dikarya</taxon>
        <taxon>Ascomycota</taxon>
        <taxon>Pezizomycotina</taxon>
        <taxon>Eurotiomycetes</taxon>
        <taxon>Eurotiomycetidae</taxon>
        <taxon>Eurotiales</taxon>
        <taxon>Aspergillaceae</taxon>
        <taxon>Penicillium</taxon>
    </lineage>
</organism>
<dbReference type="STRING" id="29845.A0A1V6RYF3"/>
<feature type="transmembrane region" description="Helical" evidence="1">
    <location>
        <begin position="479"/>
        <end position="495"/>
    </location>
</feature>
<dbReference type="EMBL" id="MDYP01000017">
    <property type="protein sequence ID" value="OQE06514.1"/>
    <property type="molecule type" value="Genomic_DNA"/>
</dbReference>
<protein>
    <submittedName>
        <fullName evidence="2">Uncharacterized protein</fullName>
    </submittedName>
</protein>
<keyword evidence="3" id="KW-1185">Reference proteome</keyword>
<feature type="transmembrane region" description="Helical" evidence="1">
    <location>
        <begin position="541"/>
        <end position="562"/>
    </location>
</feature>
<keyword evidence="1" id="KW-0812">Transmembrane</keyword>
<keyword evidence="1" id="KW-0472">Membrane</keyword>
<feature type="transmembrane region" description="Helical" evidence="1">
    <location>
        <begin position="158"/>
        <end position="178"/>
    </location>
</feature>
<dbReference type="InterPro" id="IPR029044">
    <property type="entry name" value="Nucleotide-diphossugar_trans"/>
</dbReference>
<dbReference type="Proteomes" id="UP000191518">
    <property type="component" value="Unassembled WGS sequence"/>
</dbReference>
<dbReference type="Pfam" id="PF13641">
    <property type="entry name" value="Glyco_tranf_2_3"/>
    <property type="match status" value="1"/>
</dbReference>
<sequence length="675" mass="76581">MAEDSPRKSIVEDVFIPKELLTTAKFNSPWELARWEQSLPDNNRISLLGPRTSSNRPLSLSSLRAVTRPKSTIRSRGCSDPPAFQGTLDYFANPASSISDKEPIPPVQNAFISPRPLSKFSPHKISSEQSSLQEVYEKAKLRGAAIQRKHWVRLLFEYSFYSFLVLFAYFVLVGMPLWEGAVWWLYYVVRTKFVIQGGYSIVIGLAALYAFCPLMMLFEKDPPTLDSKSESESPDLESNISKVKSTALLIPCYKSATIIDATLQAAFKVFPKENIFVIANGNSKTPLDNTEEVCKPYGINYLWVPIGSKIVAQFVGSHAAKDFENALLIDDDCLLPPNFPIVSDRLKNTVKCLGYTIKSVGPNSSKGTFCQQAQDLEYKMSGIQRAFFGMFGSATFPHGAISLWNIEFLKQTFHEHPGFSVSEDWFFGDACRRLGGRITMCSQVFVETETPASVFWSGSGGSRGGFGEMTVLQQRFKRWNFFFVVGVYYDLKYILTSWKLGWWEFGAKLCVFQEVYETLIYLFAPFILPISFIVRPSFCGMLLGVTIGMYILNVIIFNEIHLRLKKERINWKVLLFYYTFYKIALTFINVVSCYWSLYKYARYFAQRHPKVIEDRDAVEVILSLEKDSNSRRTSAEDVVVPLDGVLGTGVGRKLTLTKVKAGKKREGEKCEKDTR</sequence>
<accession>A0A1V6RYF3</accession>
<evidence type="ECO:0000256" key="1">
    <source>
        <dbReference type="SAM" id="Phobius"/>
    </source>
</evidence>
<gene>
    <name evidence="2" type="ORF">PENVUL_c017G00729</name>
</gene>
<reference evidence="3" key="1">
    <citation type="journal article" date="2017" name="Nat. Microbiol.">
        <title>Global analysis of biosynthetic gene clusters reveals vast potential of secondary metabolite production in Penicillium species.</title>
        <authorList>
            <person name="Nielsen J.C."/>
            <person name="Grijseels S."/>
            <person name="Prigent S."/>
            <person name="Ji B."/>
            <person name="Dainat J."/>
            <person name="Nielsen K.F."/>
            <person name="Frisvad J.C."/>
            <person name="Workman M."/>
            <person name="Nielsen J."/>
        </authorList>
    </citation>
    <scope>NUCLEOTIDE SEQUENCE [LARGE SCALE GENOMIC DNA]</scope>
    <source>
        <strain evidence="3">IBT 29486</strain>
    </source>
</reference>
<evidence type="ECO:0000313" key="2">
    <source>
        <dbReference type="EMBL" id="OQE06514.1"/>
    </source>
</evidence>
<feature type="transmembrane region" description="Helical" evidence="1">
    <location>
        <begin position="515"/>
        <end position="534"/>
    </location>
</feature>
<name>A0A1V6RYF3_9EURO</name>
<dbReference type="SUPFAM" id="SSF53448">
    <property type="entry name" value="Nucleotide-diphospho-sugar transferases"/>
    <property type="match status" value="1"/>
</dbReference>
<dbReference type="AlphaFoldDB" id="A0A1V6RYF3"/>
<evidence type="ECO:0000313" key="3">
    <source>
        <dbReference type="Proteomes" id="UP000191518"/>
    </source>
</evidence>
<dbReference type="CDD" id="cd00761">
    <property type="entry name" value="Glyco_tranf_GTA_type"/>
    <property type="match status" value="1"/>
</dbReference>